<accession>A0ABP0AQN1</accession>
<evidence type="ECO:0000313" key="2">
    <source>
        <dbReference type="Proteomes" id="UP001642405"/>
    </source>
</evidence>
<organism evidence="1 2">
    <name type="scientific">Sporothrix curviconia</name>
    <dbReference type="NCBI Taxonomy" id="1260050"/>
    <lineage>
        <taxon>Eukaryota</taxon>
        <taxon>Fungi</taxon>
        <taxon>Dikarya</taxon>
        <taxon>Ascomycota</taxon>
        <taxon>Pezizomycotina</taxon>
        <taxon>Sordariomycetes</taxon>
        <taxon>Sordariomycetidae</taxon>
        <taxon>Ophiostomatales</taxon>
        <taxon>Ophiostomataceae</taxon>
        <taxon>Sporothrix</taxon>
    </lineage>
</organism>
<reference evidence="1 2" key="1">
    <citation type="submission" date="2024-01" db="EMBL/GenBank/DDBJ databases">
        <authorList>
            <person name="Allen C."/>
            <person name="Tagirdzhanova G."/>
        </authorList>
    </citation>
    <scope>NUCLEOTIDE SEQUENCE [LARGE SCALE GENOMIC DNA]</scope>
</reference>
<sequence>MNATEAILGYMPVIGKLVVPRNISSSEGDFDSLMHNSFELYGPARRGCYVEYDVLDYGRAVQYAYQLPWIGSHQDLPEHMKFEIDDAELYKQGDAYFLLANLEVDYFDLAAGCVEDACDFRLLGPPDAMLDLGENALWPALPLTASPMPDLSGKHLYDKIEPAYVFSLGASVKSRNMQLGDERRDCECSMDEHYRIDGGFPLNDEFPCNRDFAWTPH</sequence>
<dbReference type="Proteomes" id="UP001642405">
    <property type="component" value="Unassembled WGS sequence"/>
</dbReference>
<protein>
    <submittedName>
        <fullName evidence="1">Uncharacterized protein</fullName>
    </submittedName>
</protein>
<keyword evidence="2" id="KW-1185">Reference proteome</keyword>
<gene>
    <name evidence="1" type="ORF">SCUCBS95973_000469</name>
</gene>
<name>A0ABP0AQN1_9PEZI</name>
<evidence type="ECO:0000313" key="1">
    <source>
        <dbReference type="EMBL" id="CAK7209523.1"/>
    </source>
</evidence>
<proteinExistence type="predicted"/>
<comment type="caution">
    <text evidence="1">The sequence shown here is derived from an EMBL/GenBank/DDBJ whole genome shotgun (WGS) entry which is preliminary data.</text>
</comment>
<dbReference type="EMBL" id="CAWUHB010000002">
    <property type="protein sequence ID" value="CAK7209523.1"/>
    <property type="molecule type" value="Genomic_DNA"/>
</dbReference>